<keyword evidence="3" id="KW-1185">Reference proteome</keyword>
<dbReference type="STRING" id="1278298.GCA_000428685_01160"/>
<evidence type="ECO:0000313" key="3">
    <source>
        <dbReference type="Proteomes" id="UP000276899"/>
    </source>
</evidence>
<organism evidence="2 3">
    <name type="scientific">Actinomyces slackii</name>
    <dbReference type="NCBI Taxonomy" id="52774"/>
    <lineage>
        <taxon>Bacteria</taxon>
        <taxon>Bacillati</taxon>
        <taxon>Actinomycetota</taxon>
        <taxon>Actinomycetes</taxon>
        <taxon>Actinomycetales</taxon>
        <taxon>Actinomycetaceae</taxon>
        <taxon>Actinomyces</taxon>
    </lineage>
</organism>
<dbReference type="Gene3D" id="2.130.10.10">
    <property type="entry name" value="YVTN repeat-like/Quinoprotein amine dehydrogenase"/>
    <property type="match status" value="1"/>
</dbReference>
<evidence type="ECO:0000256" key="1">
    <source>
        <dbReference type="SAM" id="MobiDB-lite"/>
    </source>
</evidence>
<dbReference type="EMBL" id="LR134363">
    <property type="protein sequence ID" value="VEG73472.1"/>
    <property type="molecule type" value="Genomic_DNA"/>
</dbReference>
<accession>A0A448K973</accession>
<evidence type="ECO:0008006" key="4">
    <source>
        <dbReference type="Google" id="ProtNLM"/>
    </source>
</evidence>
<feature type="region of interest" description="Disordered" evidence="1">
    <location>
        <begin position="1"/>
        <end position="22"/>
    </location>
</feature>
<sequence>MTSDHHGGNPRPARRRTARPRALVAAPPRPLWRQGLALIVLAALVLATTLITAAPASAVDPGGHEEELPQAASPTPSLPATGTTTLADGTPVAVIVSGGDGGILHIVSLSTGEVLATEDFAPKNTDVQPWGFATLSNRHVLLASGGGQLFEIDVDAPAGTRVTNLSDSSRPGYDQVKPLGTFYWDVVVDEQDRAYIASHSDGGQQGRVLRYDTRANNGQGQWSDLLGAPVQSGETGVRSLAYENGTLYAGTGTAKPSIYRIALGGESPQATRLSVPESVTQGSGGIDRLAVRGGYLYVGTAKGAGTGNTFPCKGTCVLDPSTGAPKQVNGQPLEVNTWSSRIITRPGQAEKVYYYVQSGGKPTIQEYDPRTNASTTVIADERLGDRLSPSGWATANHLVSAGMHAERVGIYQADSGSVTAVADGAIKASPRIFFALGSVPGNGIYASWYMTTPSLMRISPAAQASQTTYTITSAPTAQVEGFGATASWMVTGNYNTGTLVPYRLGSGEPQAGTGVSIGSGQARPHTIVPIDDGRFAVASEPASRGSAGGAIAVFDAERGTVDTYPLDKMPYAPGVEAGSLSGLRPTSLIHRNGKLYVGTTGGSGSHPALFEFDLASRTVTRVERHFQGHLAITALALGADGKIYGSTGMSVFEANPSTLAIVRSAEVRRGFKGDKHSQLIERNGVLYGIMAGRLYAISTSDLSQATIIAADTTSPETGRTVVHGLALGEDGSLYFSRGSTLYRYVLPAG</sequence>
<dbReference type="KEGG" id="asla:NCTC11923_00077"/>
<proteinExistence type="predicted"/>
<protein>
    <recommendedName>
        <fullName evidence="4">Streptogramin lyase</fullName>
    </recommendedName>
</protein>
<dbReference type="InterPro" id="IPR015943">
    <property type="entry name" value="WD40/YVTN_repeat-like_dom_sf"/>
</dbReference>
<name>A0A448K973_9ACTO</name>
<dbReference type="SUPFAM" id="SSF63829">
    <property type="entry name" value="Calcium-dependent phosphotriesterase"/>
    <property type="match status" value="2"/>
</dbReference>
<reference evidence="2 3" key="1">
    <citation type="submission" date="2018-12" db="EMBL/GenBank/DDBJ databases">
        <authorList>
            <consortium name="Pathogen Informatics"/>
        </authorList>
    </citation>
    <scope>NUCLEOTIDE SEQUENCE [LARGE SCALE GENOMIC DNA]</scope>
    <source>
        <strain evidence="2 3">NCTC11923</strain>
    </source>
</reference>
<feature type="region of interest" description="Disordered" evidence="1">
    <location>
        <begin position="58"/>
        <end position="77"/>
    </location>
</feature>
<evidence type="ECO:0000313" key="2">
    <source>
        <dbReference type="EMBL" id="VEG73472.1"/>
    </source>
</evidence>
<dbReference type="Proteomes" id="UP000276899">
    <property type="component" value="Chromosome"/>
</dbReference>
<dbReference type="AlphaFoldDB" id="A0A448K973"/>
<gene>
    <name evidence="2" type="ORF">NCTC11923_00077</name>
</gene>